<dbReference type="AlphaFoldDB" id="A0A662YZQ9"/>
<evidence type="ECO:0000313" key="1">
    <source>
        <dbReference type="EMBL" id="RXN01646.1"/>
    </source>
</evidence>
<gene>
    <name evidence="1" type="ORF">EOD39_5819</name>
</gene>
<reference evidence="1 2" key="1">
    <citation type="submission" date="2019-01" db="EMBL/GenBank/DDBJ databases">
        <title>Draft Genome and Complete Hox-Cluster Characterization of the Sterlet Sturgeon (Acipenser ruthenus).</title>
        <authorList>
            <person name="Wei Q."/>
        </authorList>
    </citation>
    <scope>NUCLEOTIDE SEQUENCE [LARGE SCALE GENOMIC DNA]</scope>
    <source>
        <strain evidence="1">WHYD16114868_AA</strain>
        <tissue evidence="1">Blood</tissue>
    </source>
</reference>
<keyword evidence="2" id="KW-1185">Reference proteome</keyword>
<evidence type="ECO:0000313" key="2">
    <source>
        <dbReference type="Proteomes" id="UP000289886"/>
    </source>
</evidence>
<name>A0A662YZQ9_ACIRT</name>
<proteinExistence type="predicted"/>
<dbReference type="EMBL" id="SCEB01000027">
    <property type="protein sequence ID" value="RXN01646.1"/>
    <property type="molecule type" value="Genomic_DNA"/>
</dbReference>
<accession>A0A662YZQ9</accession>
<sequence>MLKECLQFFIEPAKNLKTVLKETLRKVSRREKRDDRVLEECQLFIMELARELNRACENSDILIGVWMSEDTWSPEECRCFIVEWAAQLESKQRLQQTHGWPEKVDISGRAVEKQREGDERGVEEGQRIIAEWARGLKSTSQFHVLDLKHSARYYLHLQQTLLSV</sequence>
<protein>
    <submittedName>
        <fullName evidence="1">Uncharacterized protein</fullName>
    </submittedName>
</protein>
<dbReference type="Proteomes" id="UP000289886">
    <property type="component" value="Unassembled WGS sequence"/>
</dbReference>
<comment type="caution">
    <text evidence="1">The sequence shown here is derived from an EMBL/GenBank/DDBJ whole genome shotgun (WGS) entry which is preliminary data.</text>
</comment>
<organism evidence="1 2">
    <name type="scientific">Acipenser ruthenus</name>
    <name type="common">Sterlet sturgeon</name>
    <dbReference type="NCBI Taxonomy" id="7906"/>
    <lineage>
        <taxon>Eukaryota</taxon>
        <taxon>Metazoa</taxon>
        <taxon>Chordata</taxon>
        <taxon>Craniata</taxon>
        <taxon>Vertebrata</taxon>
        <taxon>Euteleostomi</taxon>
        <taxon>Actinopterygii</taxon>
        <taxon>Chondrostei</taxon>
        <taxon>Acipenseriformes</taxon>
        <taxon>Acipenseridae</taxon>
        <taxon>Acipenser</taxon>
    </lineage>
</organism>